<proteinExistence type="predicted"/>
<name>A0AAV7IWS1_COTGL</name>
<feature type="region of interest" description="Disordered" evidence="1">
    <location>
        <begin position="1"/>
        <end position="48"/>
    </location>
</feature>
<dbReference type="Proteomes" id="UP000826195">
    <property type="component" value="Unassembled WGS sequence"/>
</dbReference>
<comment type="caution">
    <text evidence="2">The sequence shown here is derived from an EMBL/GenBank/DDBJ whole genome shotgun (WGS) entry which is preliminary data.</text>
</comment>
<evidence type="ECO:0000313" key="3">
    <source>
        <dbReference type="Proteomes" id="UP000826195"/>
    </source>
</evidence>
<keyword evidence="3" id="KW-1185">Reference proteome</keyword>
<protein>
    <submittedName>
        <fullName evidence="2">Uncharacterized protein</fullName>
    </submittedName>
</protein>
<organism evidence="2 3">
    <name type="scientific">Cotesia glomerata</name>
    <name type="common">Lepidopteran parasitic wasp</name>
    <name type="synonym">Apanteles glomeratus</name>
    <dbReference type="NCBI Taxonomy" id="32391"/>
    <lineage>
        <taxon>Eukaryota</taxon>
        <taxon>Metazoa</taxon>
        <taxon>Ecdysozoa</taxon>
        <taxon>Arthropoda</taxon>
        <taxon>Hexapoda</taxon>
        <taxon>Insecta</taxon>
        <taxon>Pterygota</taxon>
        <taxon>Neoptera</taxon>
        <taxon>Endopterygota</taxon>
        <taxon>Hymenoptera</taxon>
        <taxon>Apocrita</taxon>
        <taxon>Ichneumonoidea</taxon>
        <taxon>Braconidae</taxon>
        <taxon>Microgastrinae</taxon>
        <taxon>Cotesia</taxon>
    </lineage>
</organism>
<gene>
    <name evidence="2" type="ORF">KQX54_021719</name>
</gene>
<reference evidence="2 3" key="1">
    <citation type="journal article" date="2021" name="J. Hered.">
        <title>A chromosome-level genome assembly of the parasitoid wasp, Cotesia glomerata (Hymenoptera: Braconidae).</title>
        <authorList>
            <person name="Pinto B.J."/>
            <person name="Weis J.J."/>
            <person name="Gamble T."/>
            <person name="Ode P.J."/>
            <person name="Paul R."/>
            <person name="Zaspel J.M."/>
        </authorList>
    </citation>
    <scope>NUCLEOTIDE SEQUENCE [LARGE SCALE GENOMIC DNA]</scope>
    <source>
        <strain evidence="2">CgM1</strain>
    </source>
</reference>
<dbReference type="EMBL" id="JAHXZJ010000001">
    <property type="protein sequence ID" value="KAH0569013.1"/>
    <property type="molecule type" value="Genomic_DNA"/>
</dbReference>
<feature type="compositionally biased region" description="Basic and acidic residues" evidence="1">
    <location>
        <begin position="24"/>
        <end position="48"/>
    </location>
</feature>
<dbReference type="AlphaFoldDB" id="A0AAV7IWS1"/>
<sequence>MHARRYGTRSASLDSLESRIGLVSRDRETDVETENTKESKESKEENKELKEEISIPCALCWKQSQRSGGLYSIAKANHVHDRERHQQTGMLRPTDPKAISIMPRAKNSSYFVSAVPSLSISGIPTTTITSPGLGLHLIVI</sequence>
<evidence type="ECO:0000313" key="2">
    <source>
        <dbReference type="EMBL" id="KAH0569013.1"/>
    </source>
</evidence>
<evidence type="ECO:0000256" key="1">
    <source>
        <dbReference type="SAM" id="MobiDB-lite"/>
    </source>
</evidence>
<accession>A0AAV7IWS1</accession>